<keyword evidence="7 9" id="KW-1133">Transmembrane helix</keyword>
<evidence type="ECO:0000313" key="13">
    <source>
        <dbReference type="Proteomes" id="UP001161707"/>
    </source>
</evidence>
<dbReference type="GO" id="GO:0006508">
    <property type="term" value="P:proteolysis"/>
    <property type="evidence" value="ECO:0007669"/>
    <property type="project" value="UniProtKB-KW"/>
</dbReference>
<evidence type="ECO:0000256" key="6">
    <source>
        <dbReference type="ARBA" id="ARBA00022801"/>
    </source>
</evidence>
<evidence type="ECO:0000256" key="9">
    <source>
        <dbReference type="HAMAP-Rule" id="MF_00161"/>
    </source>
</evidence>
<proteinExistence type="inferred from homology"/>
<keyword evidence="4 9" id="KW-0812">Transmembrane</keyword>
<evidence type="ECO:0000313" key="12">
    <source>
        <dbReference type="EMBL" id="MDH1482153.1"/>
    </source>
</evidence>
<keyword evidence="2 9" id="KW-1003">Cell membrane</keyword>
<keyword evidence="8 9" id="KW-0472">Membrane</keyword>
<comment type="subcellular location">
    <subcellularLocation>
        <location evidence="9">Cell membrane</location>
        <topology evidence="9">Multi-pass membrane protein</topology>
    </subcellularLocation>
</comment>
<evidence type="ECO:0000256" key="8">
    <source>
        <dbReference type="ARBA" id="ARBA00023136"/>
    </source>
</evidence>
<dbReference type="Pfam" id="PF01252">
    <property type="entry name" value="Peptidase_A8"/>
    <property type="match status" value="1"/>
</dbReference>
<dbReference type="AlphaFoldDB" id="A0AA42UBH4"/>
<keyword evidence="3 9" id="KW-0645">Protease</keyword>
<evidence type="ECO:0000256" key="3">
    <source>
        <dbReference type="ARBA" id="ARBA00022670"/>
    </source>
</evidence>
<dbReference type="HAMAP" id="MF_00161">
    <property type="entry name" value="LspA"/>
    <property type="match status" value="1"/>
</dbReference>
<evidence type="ECO:0000256" key="1">
    <source>
        <dbReference type="ARBA" id="ARBA00006139"/>
    </source>
</evidence>
<dbReference type="EMBL" id="JAOCIY010000089">
    <property type="protein sequence ID" value="MDH1482153.1"/>
    <property type="molecule type" value="Genomic_DNA"/>
</dbReference>
<comment type="similarity">
    <text evidence="1 9 11">Belongs to the peptidase A8 family.</text>
</comment>
<dbReference type="PANTHER" id="PTHR33695:SF1">
    <property type="entry name" value="LIPOPROTEIN SIGNAL PEPTIDASE"/>
    <property type="match status" value="1"/>
</dbReference>
<dbReference type="PROSITE" id="PS00855">
    <property type="entry name" value="SPASE_II"/>
    <property type="match status" value="1"/>
</dbReference>
<evidence type="ECO:0000256" key="10">
    <source>
        <dbReference type="RuleBase" id="RU000594"/>
    </source>
</evidence>
<comment type="catalytic activity">
    <reaction evidence="9 10">
        <text>Release of signal peptides from bacterial membrane prolipoproteins. Hydrolyzes -Xaa-Yaa-Zaa-|-(S,diacylglyceryl)Cys-, in which Xaa is hydrophobic (preferably Leu), and Yaa (Ala or Ser) and Zaa (Gly or Ala) have small, neutral side chains.</text>
        <dbReference type="EC" id="3.4.23.36"/>
    </reaction>
</comment>
<accession>A0AA42UBH4</accession>
<evidence type="ECO:0000256" key="5">
    <source>
        <dbReference type="ARBA" id="ARBA00022750"/>
    </source>
</evidence>
<dbReference type="PANTHER" id="PTHR33695">
    <property type="entry name" value="LIPOPROTEIN SIGNAL PEPTIDASE"/>
    <property type="match status" value="1"/>
</dbReference>
<comment type="function">
    <text evidence="9 10">This protein specifically catalyzes the removal of signal peptides from prolipoproteins.</text>
</comment>
<feature type="transmembrane region" description="Helical" evidence="9">
    <location>
        <begin position="100"/>
        <end position="117"/>
    </location>
</feature>
<reference evidence="12" key="1">
    <citation type="submission" date="2022-09" db="EMBL/GenBank/DDBJ databases">
        <title>Intensive care unit water sources are persistently colonized with multi-drug resistant bacteria and are the site of extensive horizontal gene transfer of antibiotic resistance genes.</title>
        <authorList>
            <person name="Diorio-Toth L."/>
        </authorList>
    </citation>
    <scope>NUCLEOTIDE SEQUENCE</scope>
    <source>
        <strain evidence="12">GD03711</strain>
    </source>
</reference>
<evidence type="ECO:0000256" key="11">
    <source>
        <dbReference type="RuleBase" id="RU004181"/>
    </source>
</evidence>
<gene>
    <name evidence="9 12" type="primary">lspA</name>
    <name evidence="12" type="ORF">N5E88_22070</name>
</gene>
<dbReference type="GO" id="GO:0005886">
    <property type="term" value="C:plasma membrane"/>
    <property type="evidence" value="ECO:0007669"/>
    <property type="project" value="UniProtKB-SubCell"/>
</dbReference>
<comment type="caution">
    <text evidence="12">The sequence shown here is derived from an EMBL/GenBank/DDBJ whole genome shotgun (WGS) entry which is preliminary data.</text>
</comment>
<organism evidence="12 13">
    <name type="scientific">Enterobacter cloacae</name>
    <dbReference type="NCBI Taxonomy" id="550"/>
    <lineage>
        <taxon>Bacteria</taxon>
        <taxon>Pseudomonadati</taxon>
        <taxon>Pseudomonadota</taxon>
        <taxon>Gammaproteobacteria</taxon>
        <taxon>Enterobacterales</taxon>
        <taxon>Enterobacteriaceae</taxon>
        <taxon>Enterobacter</taxon>
        <taxon>Enterobacter cloacae complex</taxon>
    </lineage>
</organism>
<name>A0AA42UBH4_ENTCL</name>
<comment type="pathway">
    <text evidence="9">Protein modification; lipoprotein biosynthesis (signal peptide cleavage).</text>
</comment>
<evidence type="ECO:0000256" key="2">
    <source>
        <dbReference type="ARBA" id="ARBA00022475"/>
    </source>
</evidence>
<dbReference type="InterPro" id="IPR001872">
    <property type="entry name" value="Peptidase_A8"/>
</dbReference>
<dbReference type="RefSeq" id="WP_231609556.1">
    <property type="nucleotide sequence ID" value="NZ_CP104838.1"/>
</dbReference>
<evidence type="ECO:0000256" key="7">
    <source>
        <dbReference type="ARBA" id="ARBA00022989"/>
    </source>
</evidence>
<dbReference type="GO" id="GO:0004190">
    <property type="term" value="F:aspartic-type endopeptidase activity"/>
    <property type="evidence" value="ECO:0007669"/>
    <property type="project" value="UniProtKB-UniRule"/>
</dbReference>
<feature type="active site" evidence="9">
    <location>
        <position position="169"/>
    </location>
</feature>
<keyword evidence="6 9" id="KW-0378">Hydrolase</keyword>
<dbReference type="Proteomes" id="UP001161707">
    <property type="component" value="Unassembled WGS sequence"/>
</dbReference>
<dbReference type="PRINTS" id="PR00781">
    <property type="entry name" value="LIPOSIGPTASE"/>
</dbReference>
<comment type="caution">
    <text evidence="9">Lacks conserved residue(s) required for the propagation of feature annotation.</text>
</comment>
<evidence type="ECO:0000256" key="4">
    <source>
        <dbReference type="ARBA" id="ARBA00022692"/>
    </source>
</evidence>
<dbReference type="EC" id="3.4.23.36" evidence="9"/>
<protein>
    <recommendedName>
        <fullName evidence="9">Lipoprotein signal peptidase</fullName>
        <ecNumber evidence="9">3.4.23.36</ecNumber>
    </recommendedName>
    <alternativeName>
        <fullName evidence="9">Prolipoprotein signal peptidase</fullName>
    </alternativeName>
    <alternativeName>
        <fullName evidence="9">Signal peptidase II</fullName>
        <shortName evidence="9">SPase II</shortName>
    </alternativeName>
</protein>
<sequence length="193" mass="21568">MINTQPGRRSLCMNFRTGPMPNINPPFPVDPLQNSISPRLAGYWIALLLLLTDQASKYWVHEHTPYGWSQFVTGNFNLVHVWNYGAAFSFLADAGGWQRFFFGGIALVVSVWLVVMLRKPLPKLELVGYAMVLGGALSNGLDRALRGYVVDFLDFHAWGWHWPAFNFADMGIVCGAALVVFASWSHKPAEKPA</sequence>
<feature type="transmembrane region" description="Helical" evidence="9">
    <location>
        <begin position="161"/>
        <end position="184"/>
    </location>
</feature>
<feature type="active site" evidence="9">
    <location>
        <position position="151"/>
    </location>
</feature>
<keyword evidence="5 9" id="KW-0064">Aspartyl protease</keyword>
<dbReference type="NCBIfam" id="TIGR00077">
    <property type="entry name" value="lspA"/>
    <property type="match status" value="1"/>
</dbReference>